<dbReference type="AlphaFoldDB" id="A0AAQ3UKS2"/>
<reference evidence="2 3" key="1">
    <citation type="submission" date="2024-02" db="EMBL/GenBank/DDBJ databases">
        <title>High-quality chromosome-scale genome assembly of Pensacola bahiagrass (Paspalum notatum Flugge var. saurae).</title>
        <authorList>
            <person name="Vega J.M."/>
            <person name="Podio M."/>
            <person name="Orjuela J."/>
            <person name="Siena L.A."/>
            <person name="Pessino S.C."/>
            <person name="Combes M.C."/>
            <person name="Mariac C."/>
            <person name="Albertini E."/>
            <person name="Pupilli F."/>
            <person name="Ortiz J.P.A."/>
            <person name="Leblanc O."/>
        </authorList>
    </citation>
    <scope>NUCLEOTIDE SEQUENCE [LARGE SCALE GENOMIC DNA]</scope>
    <source>
        <strain evidence="2">R1</strain>
        <tissue evidence="2">Leaf</tissue>
    </source>
</reference>
<evidence type="ECO:0000313" key="3">
    <source>
        <dbReference type="Proteomes" id="UP001341281"/>
    </source>
</evidence>
<dbReference type="EMBL" id="CP144753">
    <property type="protein sequence ID" value="WVZ94050.1"/>
    <property type="molecule type" value="Genomic_DNA"/>
</dbReference>
<dbReference type="InterPro" id="IPR043502">
    <property type="entry name" value="DNA/RNA_pol_sf"/>
</dbReference>
<name>A0AAQ3UKS2_PASNO</name>
<dbReference type="Pfam" id="PF07727">
    <property type="entry name" value="RVT_2"/>
    <property type="match status" value="1"/>
</dbReference>
<dbReference type="Proteomes" id="UP001341281">
    <property type="component" value="Chromosome 09"/>
</dbReference>
<accession>A0AAQ3UKS2</accession>
<keyword evidence="3" id="KW-1185">Reference proteome</keyword>
<dbReference type="InterPro" id="IPR013103">
    <property type="entry name" value="RVT_2"/>
</dbReference>
<evidence type="ECO:0000313" key="2">
    <source>
        <dbReference type="EMBL" id="WVZ94050.1"/>
    </source>
</evidence>
<dbReference type="SUPFAM" id="SSF56672">
    <property type="entry name" value="DNA/RNA polymerases"/>
    <property type="match status" value="1"/>
</dbReference>
<gene>
    <name evidence="2" type="ORF">U9M48_039992</name>
</gene>
<evidence type="ECO:0000259" key="1">
    <source>
        <dbReference type="Pfam" id="PF07727"/>
    </source>
</evidence>
<sequence length="125" mass="14383">MVMCVRLRHSLYGLKQAPRAWFERFTSVVTTTRFVASQHDPALFVHTSPRGRTLILLYVDDILITSDDLEYIAFVKARLSERFHMSDLGSLSYFLGIEVSSTPDGYYLSQRKYIQDILDRAGLTD</sequence>
<protein>
    <recommendedName>
        <fullName evidence="1">Reverse transcriptase Ty1/copia-type domain-containing protein</fullName>
    </recommendedName>
</protein>
<organism evidence="2 3">
    <name type="scientific">Paspalum notatum var. saurae</name>
    <dbReference type="NCBI Taxonomy" id="547442"/>
    <lineage>
        <taxon>Eukaryota</taxon>
        <taxon>Viridiplantae</taxon>
        <taxon>Streptophyta</taxon>
        <taxon>Embryophyta</taxon>
        <taxon>Tracheophyta</taxon>
        <taxon>Spermatophyta</taxon>
        <taxon>Magnoliopsida</taxon>
        <taxon>Liliopsida</taxon>
        <taxon>Poales</taxon>
        <taxon>Poaceae</taxon>
        <taxon>PACMAD clade</taxon>
        <taxon>Panicoideae</taxon>
        <taxon>Andropogonodae</taxon>
        <taxon>Paspaleae</taxon>
        <taxon>Paspalinae</taxon>
        <taxon>Paspalum</taxon>
    </lineage>
</organism>
<proteinExistence type="predicted"/>
<feature type="domain" description="Reverse transcriptase Ty1/copia-type" evidence="1">
    <location>
        <begin position="4"/>
        <end position="125"/>
    </location>
</feature>